<name>A0A291QSC7_9BACT</name>
<reference evidence="1 2" key="1">
    <citation type="submission" date="2017-10" db="EMBL/GenBank/DDBJ databases">
        <title>Paenichitinophaga pekingensis gen. nov., sp. nov., isolated from activated sludge.</title>
        <authorList>
            <person name="Jin D."/>
            <person name="Kong X."/>
            <person name="Deng Y."/>
            <person name="Bai Z."/>
        </authorList>
    </citation>
    <scope>NUCLEOTIDE SEQUENCE [LARGE SCALE GENOMIC DNA]</scope>
    <source>
        <strain evidence="1 2">13</strain>
    </source>
</reference>
<evidence type="ECO:0000313" key="1">
    <source>
        <dbReference type="EMBL" id="ATL46846.1"/>
    </source>
</evidence>
<dbReference type="Proteomes" id="UP000220133">
    <property type="component" value="Chromosome"/>
</dbReference>
<gene>
    <name evidence="1" type="ORF">COR50_06440</name>
</gene>
<sequence length="152" mass="17446">MIAAEKKRLQAADLSMRESVSFNGRSDTVRMQRRSSDSATLEYLFKSFIDADITKPSLNGQYSSNEIVNNITGDSTFIYLAKGKQSRPKEIMLEVDSSGNFRSVKVVSSIKNLIYEYNQSLFYERNKVVRIYITQKVLFMNPSEMNVLVQFQ</sequence>
<dbReference type="AlphaFoldDB" id="A0A291QSC7"/>
<dbReference type="EMBL" id="CP023777">
    <property type="protein sequence ID" value="ATL46846.1"/>
    <property type="molecule type" value="Genomic_DNA"/>
</dbReference>
<organism evidence="1 2">
    <name type="scientific">Chitinophaga caeni</name>
    <dbReference type="NCBI Taxonomy" id="2029983"/>
    <lineage>
        <taxon>Bacteria</taxon>
        <taxon>Pseudomonadati</taxon>
        <taxon>Bacteroidota</taxon>
        <taxon>Chitinophagia</taxon>
        <taxon>Chitinophagales</taxon>
        <taxon>Chitinophagaceae</taxon>
        <taxon>Chitinophaga</taxon>
    </lineage>
</organism>
<dbReference type="KEGG" id="cbae:COR50_06440"/>
<keyword evidence="2" id="KW-1185">Reference proteome</keyword>
<proteinExistence type="predicted"/>
<protein>
    <submittedName>
        <fullName evidence="1">Uncharacterized protein</fullName>
    </submittedName>
</protein>
<evidence type="ECO:0000313" key="2">
    <source>
        <dbReference type="Proteomes" id="UP000220133"/>
    </source>
</evidence>
<accession>A0A291QSC7</accession>